<feature type="compositionally biased region" description="Polar residues" evidence="1">
    <location>
        <begin position="63"/>
        <end position="77"/>
    </location>
</feature>
<dbReference type="Proteomes" id="UP001189429">
    <property type="component" value="Unassembled WGS sequence"/>
</dbReference>
<protein>
    <submittedName>
        <fullName evidence="2">Uncharacterized protein</fullName>
    </submittedName>
</protein>
<evidence type="ECO:0000256" key="1">
    <source>
        <dbReference type="SAM" id="MobiDB-lite"/>
    </source>
</evidence>
<comment type="caution">
    <text evidence="2">The sequence shown here is derived from an EMBL/GenBank/DDBJ whole genome shotgun (WGS) entry which is preliminary data.</text>
</comment>
<feature type="region of interest" description="Disordered" evidence="1">
    <location>
        <begin position="1"/>
        <end position="77"/>
    </location>
</feature>
<evidence type="ECO:0000313" key="2">
    <source>
        <dbReference type="EMBL" id="CAK0838611.1"/>
    </source>
</evidence>
<feature type="non-terminal residue" evidence="2">
    <location>
        <position position="77"/>
    </location>
</feature>
<evidence type="ECO:0000313" key="3">
    <source>
        <dbReference type="Proteomes" id="UP001189429"/>
    </source>
</evidence>
<feature type="non-terminal residue" evidence="2">
    <location>
        <position position="1"/>
    </location>
</feature>
<keyword evidence="3" id="KW-1185">Reference proteome</keyword>
<feature type="compositionally biased region" description="Low complexity" evidence="1">
    <location>
        <begin position="18"/>
        <end position="32"/>
    </location>
</feature>
<proteinExistence type="predicted"/>
<accession>A0ABN9T100</accession>
<dbReference type="EMBL" id="CAUYUJ010014235">
    <property type="protein sequence ID" value="CAK0838611.1"/>
    <property type="molecule type" value="Genomic_DNA"/>
</dbReference>
<reference evidence="2" key="1">
    <citation type="submission" date="2023-10" db="EMBL/GenBank/DDBJ databases">
        <authorList>
            <person name="Chen Y."/>
            <person name="Shah S."/>
            <person name="Dougan E. K."/>
            <person name="Thang M."/>
            <person name="Chan C."/>
        </authorList>
    </citation>
    <scope>NUCLEOTIDE SEQUENCE [LARGE SCALE GENOMIC DNA]</scope>
</reference>
<gene>
    <name evidence="2" type="ORF">PCOR1329_LOCUS34521</name>
</gene>
<sequence length="77" mass="7519">APRRSAAGSGTPCPPRPSGAARSSSSGPGRAPWASTPPPWGRAGCSSPTGALQRCTPGVGTVSHAQGPSDNTSCLHV</sequence>
<organism evidence="2 3">
    <name type="scientific">Prorocentrum cordatum</name>
    <dbReference type="NCBI Taxonomy" id="2364126"/>
    <lineage>
        <taxon>Eukaryota</taxon>
        <taxon>Sar</taxon>
        <taxon>Alveolata</taxon>
        <taxon>Dinophyceae</taxon>
        <taxon>Prorocentrales</taxon>
        <taxon>Prorocentraceae</taxon>
        <taxon>Prorocentrum</taxon>
    </lineage>
</organism>
<name>A0ABN9T100_9DINO</name>